<proteinExistence type="predicted"/>
<dbReference type="EMBL" id="CP002772">
    <property type="protein sequence ID" value="AEG17341.1"/>
    <property type="molecule type" value="Genomic_DNA"/>
</dbReference>
<dbReference type="Gene3D" id="2.60.120.10">
    <property type="entry name" value="Jelly Rolls"/>
    <property type="match status" value="1"/>
</dbReference>
<dbReference type="InterPro" id="IPR025499">
    <property type="entry name" value="KdgF"/>
</dbReference>
<accession>F6D2I4</accession>
<dbReference type="InterPro" id="IPR011051">
    <property type="entry name" value="RmlC_Cupin_sf"/>
</dbReference>
<keyword evidence="3" id="KW-1185">Reference proteome</keyword>
<evidence type="ECO:0000313" key="3">
    <source>
        <dbReference type="Proteomes" id="UP000009231"/>
    </source>
</evidence>
<dbReference type="InterPro" id="IPR052535">
    <property type="entry name" value="Bacilysin_H2HPP_isomerase"/>
</dbReference>
<dbReference type="SUPFAM" id="SSF51182">
    <property type="entry name" value="RmlC-like cupins"/>
    <property type="match status" value="1"/>
</dbReference>
<protein>
    <submittedName>
        <fullName evidence="2">Cupin 2 conserved barrel domain protein</fullName>
    </submittedName>
</protein>
<dbReference type="eggNOG" id="arCOG02999">
    <property type="taxonomic scope" value="Archaea"/>
</dbReference>
<dbReference type="PIRSF" id="PIRSF029883">
    <property type="entry name" value="KdgF"/>
    <property type="match status" value="1"/>
</dbReference>
<dbReference type="HOGENOM" id="CLU_134269_1_1_2"/>
<feature type="domain" description="Cupin type-2" evidence="1">
    <location>
        <begin position="44"/>
        <end position="100"/>
    </location>
</feature>
<name>F6D2I4_METPW</name>
<dbReference type="GeneID" id="10667781"/>
<dbReference type="InterPro" id="IPR013096">
    <property type="entry name" value="Cupin_2"/>
</dbReference>
<dbReference type="RefSeq" id="WP_013824843.1">
    <property type="nucleotide sequence ID" value="NC_015574.1"/>
</dbReference>
<dbReference type="OrthoDB" id="114121at2157"/>
<dbReference type="Pfam" id="PF07883">
    <property type="entry name" value="Cupin_2"/>
    <property type="match status" value="1"/>
</dbReference>
<reference evidence="2 3" key="1">
    <citation type="journal article" date="2014" name="Int. J. Syst. Evol. Microbiol.">
        <title>Methanobacterium paludis sp. nov. and a novel strain of Methanobacterium lacus isolated from northern peatlands.</title>
        <authorList>
            <person name="Cadillo-Quiroz H."/>
            <person name="Brauer S.L."/>
            <person name="Goodson N."/>
            <person name="Yavitt J.B."/>
            <person name="Zinder S.H."/>
        </authorList>
    </citation>
    <scope>NUCLEOTIDE SEQUENCE [LARGE SCALE GENOMIC DNA]</scope>
    <source>
        <strain evidence="3">DSM 25820 / JCM 18151 / SWAN1</strain>
    </source>
</reference>
<evidence type="ECO:0000259" key="1">
    <source>
        <dbReference type="Pfam" id="PF07883"/>
    </source>
</evidence>
<dbReference type="CDD" id="cd02238">
    <property type="entry name" value="cupin_KdgF"/>
    <property type="match status" value="1"/>
</dbReference>
<evidence type="ECO:0000313" key="2">
    <source>
        <dbReference type="EMBL" id="AEG17341.1"/>
    </source>
</evidence>
<dbReference type="PANTHER" id="PTHR40112:SF1">
    <property type="entry name" value="H2HPP ISOMERASE"/>
    <property type="match status" value="1"/>
</dbReference>
<gene>
    <name evidence="2" type="ordered locus">MSWAN_0297</name>
</gene>
<sequence>MSIYKVGKADKNGYINVFEGIKRKTLVYGDKTLLTEFILSKDKILPAHKHPEEQTGYLVSGHIMLTIEGEVHDMEPGDSWSIPGDAEHGAEIREDSVALEVFSPVREDYIV</sequence>
<dbReference type="AlphaFoldDB" id="F6D2I4"/>
<dbReference type="PANTHER" id="PTHR40112">
    <property type="entry name" value="H2HPP ISOMERASE"/>
    <property type="match status" value="1"/>
</dbReference>
<organism evidence="2 3">
    <name type="scientific">Methanobacterium paludis (strain DSM 25820 / JCM 18151 / SWAN1)</name>
    <dbReference type="NCBI Taxonomy" id="868131"/>
    <lineage>
        <taxon>Archaea</taxon>
        <taxon>Methanobacteriati</taxon>
        <taxon>Methanobacteriota</taxon>
        <taxon>Methanomada group</taxon>
        <taxon>Methanobacteria</taxon>
        <taxon>Methanobacteriales</taxon>
        <taxon>Methanobacteriaceae</taxon>
        <taxon>Methanobacterium</taxon>
    </lineage>
</organism>
<dbReference type="STRING" id="868131.MSWAN_0297"/>
<dbReference type="InterPro" id="IPR014710">
    <property type="entry name" value="RmlC-like_jellyroll"/>
</dbReference>
<dbReference type="KEGG" id="mew:MSWAN_0297"/>
<dbReference type="Proteomes" id="UP000009231">
    <property type="component" value="Chromosome"/>
</dbReference>